<dbReference type="PANTHER" id="PTHR46889:SF5">
    <property type="entry name" value="INTEGRASE PROTEIN"/>
    <property type="match status" value="1"/>
</dbReference>
<comment type="function">
    <text evidence="1">Involved in the transposition of the insertion sequence.</text>
</comment>
<organism evidence="3 4">
    <name type="scientific">Desulforamulus ferrireducens</name>
    <dbReference type="NCBI Taxonomy" id="1833852"/>
    <lineage>
        <taxon>Bacteria</taxon>
        <taxon>Bacillati</taxon>
        <taxon>Bacillota</taxon>
        <taxon>Clostridia</taxon>
        <taxon>Eubacteriales</taxon>
        <taxon>Peptococcaceae</taxon>
        <taxon>Desulforamulus</taxon>
    </lineage>
</organism>
<dbReference type="GO" id="GO:0003676">
    <property type="term" value="F:nucleic acid binding"/>
    <property type="evidence" value="ECO:0007669"/>
    <property type="project" value="InterPro"/>
</dbReference>
<dbReference type="OrthoDB" id="9813957at2"/>
<dbReference type="KEGG" id="dfg:B0537_04620"/>
<feature type="domain" description="Integrase catalytic" evidence="2">
    <location>
        <begin position="118"/>
        <end position="297"/>
    </location>
</feature>
<dbReference type="InterPro" id="IPR050900">
    <property type="entry name" value="Transposase_IS3/IS150/IS904"/>
</dbReference>
<dbReference type="Pfam" id="PF13276">
    <property type="entry name" value="HTH_21"/>
    <property type="match status" value="1"/>
</dbReference>
<dbReference type="Gene3D" id="3.30.420.10">
    <property type="entry name" value="Ribonuclease H-like superfamily/Ribonuclease H"/>
    <property type="match status" value="1"/>
</dbReference>
<dbReference type="PROSITE" id="PS50994">
    <property type="entry name" value="INTEGRASE"/>
    <property type="match status" value="1"/>
</dbReference>
<dbReference type="NCBIfam" id="NF033516">
    <property type="entry name" value="transpos_IS3"/>
    <property type="match status" value="1"/>
</dbReference>
<evidence type="ECO:0000259" key="2">
    <source>
        <dbReference type="PROSITE" id="PS50994"/>
    </source>
</evidence>
<reference evidence="3 4" key="1">
    <citation type="journal article" date="2016" name="Int. J. Syst. Evol. Microbiol.">
        <title>Desulfotomaculum ferrireducens sp. nov., a moderately thermophilic sulfate-reducing and dissimilatory Fe(III)-reducing bacterium isolated from compost.</title>
        <authorList>
            <person name="Yang G."/>
            <person name="Guo J."/>
            <person name="Zhuang L."/>
            <person name="Yuan Y."/>
            <person name="Zhou S."/>
        </authorList>
    </citation>
    <scope>NUCLEOTIDE SEQUENCE [LARGE SCALE GENOMIC DNA]</scope>
    <source>
        <strain evidence="3 4">GSS09</strain>
    </source>
</reference>
<sequence>MEVAEKWISRGYPIAVVLRIVGVPRSTYYYRVNQHNTQRKVSGGRPIPGYSYTKQQSIVSDDQIKKWLLQFIENEGFAYGYVKLTVALRKTYGLVINKKKVYRLCKELKILRPQRKKKVNVPKRLAKNRIVTNSNQLWETDLKYGFIAGEQRFFFVLSYIDVYDREIVGYHIGLRCEGKDAARTLQQALWKRKLLNNANKPVIRTDNGPQYTCYTFQEECKKLEIEHERIPCRTPNKNAHIEAFHSILEEECLGHHEFRTYAEAYRAVSEFMYHYNNKRIHSGVRYMTPTEFYEKNRRHECTPLKEIKL</sequence>
<dbReference type="RefSeq" id="WP_149026590.1">
    <property type="nucleotide sequence ID" value="NZ_CP019698.1"/>
</dbReference>
<dbReference type="GO" id="GO:0015074">
    <property type="term" value="P:DNA integration"/>
    <property type="evidence" value="ECO:0007669"/>
    <property type="project" value="InterPro"/>
</dbReference>
<dbReference type="InterPro" id="IPR012337">
    <property type="entry name" value="RNaseH-like_sf"/>
</dbReference>
<dbReference type="InterPro" id="IPR036397">
    <property type="entry name" value="RNaseH_sf"/>
</dbReference>
<dbReference type="InterPro" id="IPR025948">
    <property type="entry name" value="HTH-like_dom"/>
</dbReference>
<dbReference type="Pfam" id="PF00665">
    <property type="entry name" value="rve"/>
    <property type="match status" value="1"/>
</dbReference>
<name>A0A1S6IUH8_9FIRM</name>
<keyword evidence="4" id="KW-1185">Reference proteome</keyword>
<dbReference type="InterPro" id="IPR001584">
    <property type="entry name" value="Integrase_cat-core"/>
</dbReference>
<dbReference type="STRING" id="1833852.B0537_04620"/>
<dbReference type="Proteomes" id="UP000189464">
    <property type="component" value="Chromosome"/>
</dbReference>
<evidence type="ECO:0000313" key="4">
    <source>
        <dbReference type="Proteomes" id="UP000189464"/>
    </source>
</evidence>
<dbReference type="SUPFAM" id="SSF53098">
    <property type="entry name" value="Ribonuclease H-like"/>
    <property type="match status" value="1"/>
</dbReference>
<dbReference type="EMBL" id="CP019698">
    <property type="protein sequence ID" value="AQS58435.1"/>
    <property type="molecule type" value="Genomic_DNA"/>
</dbReference>
<gene>
    <name evidence="3" type="ORF">B0537_04620</name>
</gene>
<dbReference type="PANTHER" id="PTHR46889">
    <property type="entry name" value="TRANSPOSASE INSF FOR INSERTION SEQUENCE IS3B-RELATED"/>
    <property type="match status" value="1"/>
</dbReference>
<dbReference type="Pfam" id="PF13333">
    <property type="entry name" value="rve_2"/>
    <property type="match status" value="1"/>
</dbReference>
<dbReference type="InterPro" id="IPR048020">
    <property type="entry name" value="Transpos_IS3"/>
</dbReference>
<proteinExistence type="predicted"/>
<dbReference type="AlphaFoldDB" id="A0A1S6IUH8"/>
<protein>
    <submittedName>
        <fullName evidence="3">Transposase</fullName>
    </submittedName>
</protein>
<evidence type="ECO:0000256" key="1">
    <source>
        <dbReference type="ARBA" id="ARBA00002286"/>
    </source>
</evidence>
<evidence type="ECO:0000313" key="3">
    <source>
        <dbReference type="EMBL" id="AQS58435.1"/>
    </source>
</evidence>
<accession>A0A1S6IUH8</accession>